<sequence length="239" mass="28009">MNFSRLKGEKYVVLSALVEKYKFPTLSEILKVKVGTKYVWEERVRQQSSMVHLLEDVYGIKLNMRAFSFYPNYLYFGMPITNNPHPQESAELWVKIKNIWEKNRWKVYAAFEHVDPNRKLPNKYDSFDDLGFDHVQLLLSELVLLDLNYPSLGVGQQTSLSLFQPMIGFAKGPVSRMITGRPGGLILRYEKDENLVAMMDRISKRRSFHKEPFYVRKNSIRKLKSVYKGKTCLNELILM</sequence>
<comment type="caution">
    <text evidence="1">The sequence shown here is derived from an EMBL/GenBank/DDBJ whole genome shotgun (WGS) entry which is preliminary data.</text>
</comment>
<organism evidence="1 2">
    <name type="scientific">Candidatus Amesbacteria bacterium RIFCSPLOWO2_01_FULL_47_33</name>
    <dbReference type="NCBI Taxonomy" id="1797258"/>
    <lineage>
        <taxon>Bacteria</taxon>
        <taxon>Candidatus Amesiibacteriota</taxon>
    </lineage>
</organism>
<reference evidence="1 2" key="1">
    <citation type="journal article" date="2016" name="Nat. Commun.">
        <title>Thousands of microbial genomes shed light on interconnected biogeochemical processes in an aquifer system.</title>
        <authorList>
            <person name="Anantharaman K."/>
            <person name="Brown C.T."/>
            <person name="Hug L.A."/>
            <person name="Sharon I."/>
            <person name="Castelle C.J."/>
            <person name="Probst A.J."/>
            <person name="Thomas B.C."/>
            <person name="Singh A."/>
            <person name="Wilkins M.J."/>
            <person name="Karaoz U."/>
            <person name="Brodie E.L."/>
            <person name="Williams K.H."/>
            <person name="Hubbard S.S."/>
            <person name="Banfield J.F."/>
        </authorList>
    </citation>
    <scope>NUCLEOTIDE SEQUENCE [LARGE SCALE GENOMIC DNA]</scope>
</reference>
<accession>A0A1F4Z5H9</accession>
<dbReference type="Proteomes" id="UP000176822">
    <property type="component" value="Unassembled WGS sequence"/>
</dbReference>
<gene>
    <name evidence="1" type="ORF">A2972_00920</name>
</gene>
<dbReference type="EMBL" id="MEXM01000032">
    <property type="protein sequence ID" value="OGD00694.1"/>
    <property type="molecule type" value="Genomic_DNA"/>
</dbReference>
<evidence type="ECO:0000313" key="1">
    <source>
        <dbReference type="EMBL" id="OGD00694.1"/>
    </source>
</evidence>
<evidence type="ECO:0000313" key="2">
    <source>
        <dbReference type="Proteomes" id="UP000176822"/>
    </source>
</evidence>
<proteinExistence type="predicted"/>
<protein>
    <submittedName>
        <fullName evidence="1">Uncharacterized protein</fullName>
    </submittedName>
</protein>
<name>A0A1F4Z5H9_9BACT</name>
<dbReference type="AlphaFoldDB" id="A0A1F4Z5H9"/>